<feature type="compositionally biased region" description="Basic and acidic residues" evidence="4">
    <location>
        <begin position="837"/>
        <end position="860"/>
    </location>
</feature>
<evidence type="ECO:0000256" key="1">
    <source>
        <dbReference type="ARBA" id="ARBA00022723"/>
    </source>
</evidence>
<reference evidence="6 7" key="1">
    <citation type="submission" date="2017-12" db="EMBL/GenBank/DDBJ databases">
        <title>Genome Sequence of a Multidrug-Resistant Candida haemulonii Isolate from a Patient with Chronic Leg Ulcers in Israel.</title>
        <authorList>
            <person name="Chow N.A."/>
            <person name="Gade L."/>
            <person name="Batra D."/>
            <person name="Rowe L.A."/>
            <person name="Ben-Ami R."/>
            <person name="Loparev V.N."/>
            <person name="Litvintseva A.P."/>
        </authorList>
    </citation>
    <scope>NUCLEOTIDE SEQUENCE [LARGE SCALE GENOMIC DNA]</scope>
    <source>
        <strain evidence="6 7">B11899</strain>
    </source>
</reference>
<feature type="domain" description="BED-type" evidence="5">
    <location>
        <begin position="499"/>
        <end position="537"/>
    </location>
</feature>
<feature type="compositionally biased region" description="Polar residues" evidence="4">
    <location>
        <begin position="820"/>
        <end position="835"/>
    </location>
</feature>
<accession>A0A2V1AV63</accession>
<organism evidence="6 7">
    <name type="scientific">Candidozyma haemuli</name>
    <dbReference type="NCBI Taxonomy" id="45357"/>
    <lineage>
        <taxon>Eukaryota</taxon>
        <taxon>Fungi</taxon>
        <taxon>Dikarya</taxon>
        <taxon>Ascomycota</taxon>
        <taxon>Saccharomycotina</taxon>
        <taxon>Pichiomycetes</taxon>
        <taxon>Metschnikowiaceae</taxon>
        <taxon>Candidozyma</taxon>
    </lineage>
</organism>
<feature type="compositionally biased region" description="Acidic residues" evidence="4">
    <location>
        <begin position="140"/>
        <end position="152"/>
    </location>
</feature>
<dbReference type="AlphaFoldDB" id="A0A2V1AV63"/>
<gene>
    <name evidence="6" type="ORF">CXQ85_004695</name>
</gene>
<keyword evidence="2" id="KW-0863">Zinc-finger</keyword>
<feature type="compositionally biased region" description="Acidic residues" evidence="4">
    <location>
        <begin position="119"/>
        <end position="130"/>
    </location>
</feature>
<evidence type="ECO:0000256" key="3">
    <source>
        <dbReference type="ARBA" id="ARBA00022833"/>
    </source>
</evidence>
<dbReference type="STRING" id="45357.A0A2V1AV63"/>
<feature type="compositionally biased region" description="Basic and acidic residues" evidence="4">
    <location>
        <begin position="546"/>
        <end position="562"/>
    </location>
</feature>
<feature type="compositionally biased region" description="Pro residues" evidence="4">
    <location>
        <begin position="711"/>
        <end position="727"/>
    </location>
</feature>
<dbReference type="InterPro" id="IPR053029">
    <property type="entry name" value="RNA_pol_I-specific_init_factor"/>
</dbReference>
<keyword evidence="3" id="KW-0862">Zinc</keyword>
<dbReference type="InterPro" id="IPR003656">
    <property type="entry name" value="Znf_BED"/>
</dbReference>
<protein>
    <recommendedName>
        <fullName evidence="5">BED-type domain-containing protein</fullName>
    </recommendedName>
</protein>
<dbReference type="PANTHER" id="PTHR28244:SF1">
    <property type="entry name" value="RNA POLYMERASE I-SPECIFIC TRANSCRIPTION INITIATION FACTOR RRN11"/>
    <property type="match status" value="1"/>
</dbReference>
<feature type="compositionally biased region" description="Acidic residues" evidence="4">
    <location>
        <begin position="1008"/>
        <end position="1017"/>
    </location>
</feature>
<evidence type="ECO:0000313" key="7">
    <source>
        <dbReference type="Proteomes" id="UP000244309"/>
    </source>
</evidence>
<proteinExistence type="predicted"/>
<sequence length="1017" mass="114443">MFEDFVRHSKYRQVGLKRSRFEHLVDLQVRQNLLREVERKRGRDIEPKARKELLRRARDIIKDRPLPEETYEIWHSGDVKEEPERKKRKGEKDLHKFSTLVDELEHEASSIETRLAEEGNGDEQESDSASESDSSSASSSDEEEETEVEEDTDHLDAVYAARKLKKWENDTDTSRSWAKDRFVLTKAGWEFPGLLEERKSVVKNHISNVSNLLHINMLRQRWELAYKAFCILIRFDYVDIRAIWPLGVEILTRRREDMIHNKTGSKLDFLKCRQFLDWLGLVYPVLPNTTLTAHMRGGPVFRSGSRRHAPAFIAAGLWELLIDKSYTRLRESLEELLLVPPYSIDGSFYYIQAVCCLCENIHLADMFVKFDSNNGFPTEADIGDLADDMMLIGSKEAVQARILSNISTIEESVASCESLGFEYPKSHLDDQMTRIKSFMEGKISTLAPDVASLEARPEKKALSLSHGVVSEAAEGPHTIPTKFLDRFVIQENEARVSWVWYWFKRTDGSSARCLKCGENVKRELQSSTKSLIRHLANHNINNQTEVTRHYSIRTESDGDPRKTTKKPVPEKAATPDTSDNRDSDDSHSDVGDSEDDSIERDNKRPSKSIYKGIPSPPITAGDTSTKVLKNGGKTLPKTVKRSIPESSSSSSSDTEAPPGPPVPTDIPEPQDDAVESAPPLSAPASPVADDPVDSSEDKRNGLVKNESRSPSPAPMPLEPQPESPTPPSAEASPAPSVGDNVAPEATTEHSGLTQSAIAFKQELVDELENELSQGYRMVSSPASTHNGPVTPPPVPFSPEPDSPESQTFMSVKRKPVRRQVNFSPESSFAESQGDSDMSLRFREYADQAEADPFRVDRSMLEDTEDDITNASKSAIQLEENGPQSQESIPDTLRFKEESDEHDSVAEPSDKDMEPEEPQNSVKDEDQELEPLANGTQESSEDQQPNNEIQPSAPSLDSDHFEDAQEDFQRAPDEMEERQPRPSNFDSSDEETQYYSYHDSINPQTNEPQEMEFDFESD</sequence>
<feature type="compositionally biased region" description="Basic and acidic residues" evidence="4">
    <location>
        <begin position="578"/>
        <end position="590"/>
    </location>
</feature>
<keyword evidence="7" id="KW-1185">Reference proteome</keyword>
<dbReference type="RefSeq" id="XP_025342967.1">
    <property type="nucleotide sequence ID" value="XM_025488305.1"/>
</dbReference>
<dbReference type="SMART" id="SM00614">
    <property type="entry name" value="ZnF_BED"/>
    <property type="match status" value="1"/>
</dbReference>
<dbReference type="Proteomes" id="UP000244309">
    <property type="component" value="Unassembled WGS sequence"/>
</dbReference>
<dbReference type="VEuPathDB" id="FungiDB:CXQ85_004695"/>
<dbReference type="PANTHER" id="PTHR28244">
    <property type="entry name" value="RNA POLYMERASE I-SPECIFIC TRANSCRIPTION INITIATION FACTOR RRN11"/>
    <property type="match status" value="1"/>
</dbReference>
<dbReference type="GO" id="GO:0001164">
    <property type="term" value="F:RNA polymerase I core promoter sequence-specific DNA binding"/>
    <property type="evidence" value="ECO:0007669"/>
    <property type="project" value="InterPro"/>
</dbReference>
<feature type="compositionally biased region" description="Polar residues" evidence="4">
    <location>
        <begin position="933"/>
        <end position="954"/>
    </location>
</feature>
<name>A0A2V1AV63_9ASCO</name>
<dbReference type="GO" id="GO:0042790">
    <property type="term" value="P:nucleolar large rRNA transcription by RNA polymerase I"/>
    <property type="evidence" value="ECO:0007669"/>
    <property type="project" value="TreeGrafter"/>
</dbReference>
<dbReference type="OrthoDB" id="4085666at2759"/>
<feature type="compositionally biased region" description="Low complexity" evidence="4">
    <location>
        <begin position="675"/>
        <end position="689"/>
    </location>
</feature>
<dbReference type="GeneID" id="37010025"/>
<dbReference type="GO" id="GO:0001181">
    <property type="term" value="F:RNA polymerase I general transcription initiation factor activity"/>
    <property type="evidence" value="ECO:0007669"/>
    <property type="project" value="InterPro"/>
</dbReference>
<dbReference type="GO" id="GO:0017025">
    <property type="term" value="F:TBP-class protein binding"/>
    <property type="evidence" value="ECO:0007669"/>
    <property type="project" value="TreeGrafter"/>
</dbReference>
<feature type="region of interest" description="Disordered" evidence="4">
    <location>
        <begin position="771"/>
        <end position="1017"/>
    </location>
</feature>
<keyword evidence="1" id="KW-0479">Metal-binding</keyword>
<dbReference type="Pfam" id="PF04090">
    <property type="entry name" value="Rrn11"/>
    <property type="match status" value="1"/>
</dbReference>
<feature type="compositionally biased region" description="Pro residues" evidence="4">
    <location>
        <begin position="657"/>
        <end position="666"/>
    </location>
</feature>
<feature type="compositionally biased region" description="Pro residues" evidence="4">
    <location>
        <begin position="789"/>
        <end position="800"/>
    </location>
</feature>
<evidence type="ECO:0000256" key="2">
    <source>
        <dbReference type="ARBA" id="ARBA00022771"/>
    </source>
</evidence>
<dbReference type="Pfam" id="PF02892">
    <property type="entry name" value="zf-BED"/>
    <property type="match status" value="1"/>
</dbReference>
<dbReference type="GO" id="GO:0008270">
    <property type="term" value="F:zinc ion binding"/>
    <property type="evidence" value="ECO:0007669"/>
    <property type="project" value="UniProtKB-KW"/>
</dbReference>
<dbReference type="EMBL" id="PKFO01000006">
    <property type="protein sequence ID" value="PVH22027.1"/>
    <property type="molecule type" value="Genomic_DNA"/>
</dbReference>
<feature type="compositionally biased region" description="Basic and acidic residues" evidence="4">
    <location>
        <begin position="892"/>
        <end position="911"/>
    </location>
</feature>
<evidence type="ECO:0000259" key="5">
    <source>
        <dbReference type="Pfam" id="PF02892"/>
    </source>
</evidence>
<evidence type="ECO:0000313" key="6">
    <source>
        <dbReference type="EMBL" id="PVH22027.1"/>
    </source>
</evidence>
<comment type="caution">
    <text evidence="6">The sequence shown here is derived from an EMBL/GenBank/DDBJ whole genome shotgun (WGS) entry which is preliminary data.</text>
</comment>
<feature type="region of interest" description="Disordered" evidence="4">
    <location>
        <begin position="113"/>
        <end position="152"/>
    </location>
</feature>
<feature type="region of interest" description="Disordered" evidence="4">
    <location>
        <begin position="539"/>
        <end position="754"/>
    </location>
</feature>
<evidence type="ECO:0000256" key="4">
    <source>
        <dbReference type="SAM" id="MobiDB-lite"/>
    </source>
</evidence>
<feature type="compositionally biased region" description="Polar residues" evidence="4">
    <location>
        <begin position="992"/>
        <end position="1007"/>
    </location>
</feature>
<dbReference type="GO" id="GO:0070860">
    <property type="term" value="C:RNA polymerase I core factor complex"/>
    <property type="evidence" value="ECO:0007669"/>
    <property type="project" value="TreeGrafter"/>
</dbReference>
<feature type="compositionally biased region" description="Basic and acidic residues" evidence="4">
    <location>
        <begin position="956"/>
        <end position="979"/>
    </location>
</feature>
<dbReference type="InterPro" id="IPR007224">
    <property type="entry name" value="TIF_Rrn11"/>
</dbReference>